<name>A0AAW2U3Q1_9LAMI</name>
<protein>
    <submittedName>
        <fullName evidence="2">Uncharacterized protein</fullName>
    </submittedName>
</protein>
<evidence type="ECO:0000313" key="2">
    <source>
        <dbReference type="EMBL" id="KAL0411183.1"/>
    </source>
</evidence>
<comment type="caution">
    <text evidence="2">The sequence shown here is derived from an EMBL/GenBank/DDBJ whole genome shotgun (WGS) entry which is preliminary data.</text>
</comment>
<organism evidence="2">
    <name type="scientific">Sesamum latifolium</name>
    <dbReference type="NCBI Taxonomy" id="2727402"/>
    <lineage>
        <taxon>Eukaryota</taxon>
        <taxon>Viridiplantae</taxon>
        <taxon>Streptophyta</taxon>
        <taxon>Embryophyta</taxon>
        <taxon>Tracheophyta</taxon>
        <taxon>Spermatophyta</taxon>
        <taxon>Magnoliopsida</taxon>
        <taxon>eudicotyledons</taxon>
        <taxon>Gunneridae</taxon>
        <taxon>Pentapetalae</taxon>
        <taxon>asterids</taxon>
        <taxon>lamiids</taxon>
        <taxon>Lamiales</taxon>
        <taxon>Pedaliaceae</taxon>
        <taxon>Sesamum</taxon>
    </lineage>
</organism>
<sequence>MASSDKSVCFVGESHPDEDPSEATSKRAGSQSMGPLSGRRRSLRRMAASFRRLIDEEKEEVGGNEGEASSPERREEWSQTRWLCIPPP</sequence>
<dbReference type="EMBL" id="JACGWN010000013">
    <property type="protein sequence ID" value="KAL0411183.1"/>
    <property type="molecule type" value="Genomic_DNA"/>
</dbReference>
<evidence type="ECO:0000256" key="1">
    <source>
        <dbReference type="SAM" id="MobiDB-lite"/>
    </source>
</evidence>
<accession>A0AAW2U3Q1</accession>
<dbReference type="AlphaFoldDB" id="A0AAW2U3Q1"/>
<reference evidence="2" key="2">
    <citation type="journal article" date="2024" name="Plant">
        <title>Genomic evolution and insights into agronomic trait innovations of Sesamum species.</title>
        <authorList>
            <person name="Miao H."/>
            <person name="Wang L."/>
            <person name="Qu L."/>
            <person name="Liu H."/>
            <person name="Sun Y."/>
            <person name="Le M."/>
            <person name="Wang Q."/>
            <person name="Wei S."/>
            <person name="Zheng Y."/>
            <person name="Lin W."/>
            <person name="Duan Y."/>
            <person name="Cao H."/>
            <person name="Xiong S."/>
            <person name="Wang X."/>
            <person name="Wei L."/>
            <person name="Li C."/>
            <person name="Ma Q."/>
            <person name="Ju M."/>
            <person name="Zhao R."/>
            <person name="Li G."/>
            <person name="Mu C."/>
            <person name="Tian Q."/>
            <person name="Mei H."/>
            <person name="Zhang T."/>
            <person name="Gao T."/>
            <person name="Zhang H."/>
        </authorList>
    </citation>
    <scope>NUCLEOTIDE SEQUENCE</scope>
    <source>
        <strain evidence="2">KEN1</strain>
    </source>
</reference>
<feature type="region of interest" description="Disordered" evidence="1">
    <location>
        <begin position="1"/>
        <end position="88"/>
    </location>
</feature>
<reference evidence="2" key="1">
    <citation type="submission" date="2020-06" db="EMBL/GenBank/DDBJ databases">
        <authorList>
            <person name="Li T."/>
            <person name="Hu X."/>
            <person name="Zhang T."/>
            <person name="Song X."/>
            <person name="Zhang H."/>
            <person name="Dai N."/>
            <person name="Sheng W."/>
            <person name="Hou X."/>
            <person name="Wei L."/>
        </authorList>
    </citation>
    <scope>NUCLEOTIDE SEQUENCE</scope>
    <source>
        <strain evidence="2">KEN1</strain>
        <tissue evidence="2">Leaf</tissue>
    </source>
</reference>
<proteinExistence type="predicted"/>
<gene>
    <name evidence="2" type="ORF">Slati_3708000</name>
</gene>